<protein>
    <submittedName>
        <fullName evidence="4">Uncharacterized protein</fullName>
    </submittedName>
</protein>
<dbReference type="Gene3D" id="3.80.10.10">
    <property type="entry name" value="Ribonuclease Inhibitor"/>
    <property type="match status" value="1"/>
</dbReference>
<dbReference type="InterPro" id="IPR050836">
    <property type="entry name" value="SDS22/Internalin_LRR"/>
</dbReference>
<reference evidence="4 5" key="1">
    <citation type="submission" date="2017-10" db="EMBL/GenBank/DDBJ databases">
        <title>Bifidobacterium xylocopum sp. nov. and Bifidobacterium aemilianum sp. nov., from the carpenter bee (Xylocopa violacea) digestive tract.</title>
        <authorList>
            <person name="Alberoni D."/>
            <person name="Baffoni L."/>
            <person name="Di Gioia D."/>
            <person name="Gaggia F."/>
            <person name="Biavati B."/>
        </authorList>
    </citation>
    <scope>NUCLEOTIDE SEQUENCE [LARGE SCALE GENOMIC DNA]</scope>
    <source>
        <strain evidence="4 5">XV10</strain>
    </source>
</reference>
<proteinExistence type="predicted"/>
<keyword evidence="5" id="KW-1185">Reference proteome</keyword>
<evidence type="ECO:0000313" key="4">
    <source>
        <dbReference type="EMBL" id="RBP97180.1"/>
    </source>
</evidence>
<dbReference type="EMBL" id="PDCG01000018">
    <property type="protein sequence ID" value="RBP97180.1"/>
    <property type="molecule type" value="Genomic_DNA"/>
</dbReference>
<dbReference type="SMART" id="SM00369">
    <property type="entry name" value="LRR_TYP"/>
    <property type="match status" value="2"/>
</dbReference>
<dbReference type="InterPro" id="IPR003591">
    <property type="entry name" value="Leu-rich_rpt_typical-subtyp"/>
</dbReference>
<evidence type="ECO:0000256" key="2">
    <source>
        <dbReference type="ARBA" id="ARBA00022737"/>
    </source>
</evidence>
<gene>
    <name evidence="4" type="ORF">CRD60_08175</name>
</gene>
<accession>A0A366K618</accession>
<dbReference type="Pfam" id="PF12799">
    <property type="entry name" value="LRR_4"/>
    <property type="match status" value="1"/>
</dbReference>
<dbReference type="SMART" id="SM00365">
    <property type="entry name" value="LRR_SD22"/>
    <property type="match status" value="3"/>
</dbReference>
<dbReference type="InterPro" id="IPR001611">
    <property type="entry name" value="Leu-rich_rpt"/>
</dbReference>
<dbReference type="InterPro" id="IPR025875">
    <property type="entry name" value="Leu-rich_rpt_4"/>
</dbReference>
<dbReference type="PANTHER" id="PTHR46652:SF3">
    <property type="entry name" value="LEUCINE-RICH REPEAT-CONTAINING PROTEIN 9"/>
    <property type="match status" value="1"/>
</dbReference>
<feature type="non-terminal residue" evidence="4">
    <location>
        <position position="407"/>
    </location>
</feature>
<dbReference type="AlphaFoldDB" id="A0A366K618"/>
<sequence length="407" mass="43170">MQSPVYCGTANGPSGNTNCGGYTPVSGYGNLVLSGTITQKVTSSNGSCTIDSSSILTCLTNSDDHLAKAVAQTLGKSVNDTLTSQDLATTNLNLANSQIDDLTHIDLFWQATDLNLSHNQINDIKPLEPLSTKLTNLHLSHNQINDITGLDTLTNLTQLDLGSNNLDNTHLAPLGTGSLTKLQKLWLDHNHLTDLTDLGNMWYRADVKLPALRYLDASGQSVTMPDLPADLTQPVTLGPAKFKRDGSSTRFAQPSSGRGTTTITDIASNTSVAAREAAAPPAPSPTTGARYHDGTPGGATTWGKDGSYEAAIPKADDGTMTWPRRGAGTYTYGFRMQSPVYCGTANGPSGNTNCGGYTPVSGYGNLVLSGTITQKVYKYDVTFDPQNGSSPWTEHVYGDYATRPVNN</sequence>
<organism evidence="4 5">
    <name type="scientific">Bifidobacterium aemilianum</name>
    <dbReference type="NCBI Taxonomy" id="2493120"/>
    <lineage>
        <taxon>Bacteria</taxon>
        <taxon>Bacillati</taxon>
        <taxon>Actinomycetota</taxon>
        <taxon>Actinomycetes</taxon>
        <taxon>Bifidobacteriales</taxon>
        <taxon>Bifidobacteriaceae</taxon>
        <taxon>Bifidobacterium</taxon>
    </lineage>
</organism>
<comment type="caution">
    <text evidence="4">The sequence shown here is derived from an EMBL/GenBank/DDBJ whole genome shotgun (WGS) entry which is preliminary data.</text>
</comment>
<evidence type="ECO:0000256" key="1">
    <source>
        <dbReference type="ARBA" id="ARBA00022614"/>
    </source>
</evidence>
<evidence type="ECO:0000256" key="3">
    <source>
        <dbReference type="SAM" id="MobiDB-lite"/>
    </source>
</evidence>
<name>A0A366K618_9BIFI</name>
<evidence type="ECO:0000313" key="5">
    <source>
        <dbReference type="Proteomes" id="UP000252530"/>
    </source>
</evidence>
<feature type="compositionally biased region" description="Polar residues" evidence="3">
    <location>
        <begin position="248"/>
        <end position="272"/>
    </location>
</feature>
<dbReference type="PROSITE" id="PS51450">
    <property type="entry name" value="LRR"/>
    <property type="match status" value="3"/>
</dbReference>
<feature type="region of interest" description="Disordered" evidence="3">
    <location>
        <begin position="242"/>
        <end position="320"/>
    </location>
</feature>
<dbReference type="SUPFAM" id="SSF52075">
    <property type="entry name" value="Outer arm dynein light chain 1"/>
    <property type="match status" value="1"/>
</dbReference>
<dbReference type="InterPro" id="IPR032675">
    <property type="entry name" value="LRR_dom_sf"/>
</dbReference>
<dbReference type="PANTHER" id="PTHR46652">
    <property type="entry name" value="LEUCINE-RICH REPEAT AND IQ DOMAIN-CONTAINING PROTEIN 1-RELATED"/>
    <property type="match status" value="1"/>
</dbReference>
<keyword evidence="1" id="KW-0433">Leucine-rich repeat</keyword>
<dbReference type="Proteomes" id="UP000252530">
    <property type="component" value="Unassembled WGS sequence"/>
</dbReference>
<keyword evidence="2" id="KW-0677">Repeat</keyword>